<dbReference type="NCBIfam" id="TIGR02532">
    <property type="entry name" value="IV_pilin_GFxxxE"/>
    <property type="match status" value="1"/>
</dbReference>
<accession>A0A517T705</accession>
<keyword evidence="1" id="KW-0472">Membrane</keyword>
<feature type="transmembrane region" description="Helical" evidence="1">
    <location>
        <begin position="20"/>
        <end position="38"/>
    </location>
</feature>
<evidence type="ECO:0000313" key="4">
    <source>
        <dbReference type="Proteomes" id="UP000319976"/>
    </source>
</evidence>
<dbReference type="NCBIfam" id="TIGR04294">
    <property type="entry name" value="pre_pil_HX9DG"/>
    <property type="match status" value="1"/>
</dbReference>
<reference evidence="3 4" key="1">
    <citation type="submission" date="2019-02" db="EMBL/GenBank/DDBJ databases">
        <title>Deep-cultivation of Planctomycetes and their phenomic and genomic characterization uncovers novel biology.</title>
        <authorList>
            <person name="Wiegand S."/>
            <person name="Jogler M."/>
            <person name="Boedeker C."/>
            <person name="Pinto D."/>
            <person name="Vollmers J."/>
            <person name="Rivas-Marin E."/>
            <person name="Kohn T."/>
            <person name="Peeters S.H."/>
            <person name="Heuer A."/>
            <person name="Rast P."/>
            <person name="Oberbeckmann S."/>
            <person name="Bunk B."/>
            <person name="Jeske O."/>
            <person name="Meyerdierks A."/>
            <person name="Storesund J.E."/>
            <person name="Kallscheuer N."/>
            <person name="Luecker S."/>
            <person name="Lage O.M."/>
            <person name="Pohl T."/>
            <person name="Merkel B.J."/>
            <person name="Hornburger P."/>
            <person name="Mueller R.-W."/>
            <person name="Bruemmer F."/>
            <person name="Labrenz M."/>
            <person name="Spormann A.M."/>
            <person name="Op den Camp H."/>
            <person name="Overmann J."/>
            <person name="Amann R."/>
            <person name="Jetten M.S.M."/>
            <person name="Mascher T."/>
            <person name="Medema M.H."/>
            <person name="Devos D.P."/>
            <person name="Kaster A.-K."/>
            <person name="Ovreas L."/>
            <person name="Rohde M."/>
            <person name="Galperin M.Y."/>
            <person name="Jogler C."/>
        </authorList>
    </citation>
    <scope>NUCLEOTIDE SEQUENCE [LARGE SCALE GENOMIC DNA]</scope>
    <source>
        <strain evidence="3 4">V22</strain>
    </source>
</reference>
<dbReference type="InterPro" id="IPR027558">
    <property type="entry name" value="Pre_pil_HX9DG_C"/>
</dbReference>
<keyword evidence="1" id="KW-1133">Transmembrane helix</keyword>
<dbReference type="InterPro" id="IPR011453">
    <property type="entry name" value="DUF1559"/>
</dbReference>
<dbReference type="Proteomes" id="UP000319976">
    <property type="component" value="Chromosome"/>
</dbReference>
<dbReference type="InterPro" id="IPR012902">
    <property type="entry name" value="N_methyl_site"/>
</dbReference>
<dbReference type="Pfam" id="PF07963">
    <property type="entry name" value="N_methyl"/>
    <property type="match status" value="1"/>
</dbReference>
<dbReference type="PROSITE" id="PS00409">
    <property type="entry name" value="PROKAR_NTER_METHYL"/>
    <property type="match status" value="1"/>
</dbReference>
<organism evidence="3 4">
    <name type="scientific">Calycomorphotria hydatis</name>
    <dbReference type="NCBI Taxonomy" id="2528027"/>
    <lineage>
        <taxon>Bacteria</taxon>
        <taxon>Pseudomonadati</taxon>
        <taxon>Planctomycetota</taxon>
        <taxon>Planctomycetia</taxon>
        <taxon>Planctomycetales</taxon>
        <taxon>Planctomycetaceae</taxon>
        <taxon>Calycomorphotria</taxon>
    </lineage>
</organism>
<dbReference type="KEGG" id="chya:V22_13800"/>
<dbReference type="PANTHER" id="PTHR30093">
    <property type="entry name" value="GENERAL SECRETION PATHWAY PROTEIN G"/>
    <property type="match status" value="1"/>
</dbReference>
<dbReference type="PANTHER" id="PTHR30093:SF2">
    <property type="entry name" value="TYPE II SECRETION SYSTEM PROTEIN H"/>
    <property type="match status" value="1"/>
</dbReference>
<name>A0A517T705_9PLAN</name>
<dbReference type="SUPFAM" id="SSF54523">
    <property type="entry name" value="Pili subunits"/>
    <property type="match status" value="1"/>
</dbReference>
<protein>
    <submittedName>
        <fullName evidence="3">Type II secretion system protein G</fullName>
    </submittedName>
</protein>
<evidence type="ECO:0000259" key="2">
    <source>
        <dbReference type="Pfam" id="PF07596"/>
    </source>
</evidence>
<dbReference type="RefSeq" id="WP_145261071.1">
    <property type="nucleotide sequence ID" value="NZ_CP036316.1"/>
</dbReference>
<dbReference type="InterPro" id="IPR045584">
    <property type="entry name" value="Pilin-like"/>
</dbReference>
<proteinExistence type="predicted"/>
<evidence type="ECO:0000313" key="3">
    <source>
        <dbReference type="EMBL" id="QDT64149.1"/>
    </source>
</evidence>
<gene>
    <name evidence="3" type="primary">xcpT_16</name>
    <name evidence="3" type="ORF">V22_13800</name>
</gene>
<keyword evidence="4" id="KW-1185">Reference proteome</keyword>
<dbReference type="EMBL" id="CP036316">
    <property type="protein sequence ID" value="QDT64149.1"/>
    <property type="molecule type" value="Genomic_DNA"/>
</dbReference>
<sequence length="326" mass="35806">MLKFDRFRSQTDRGFTLIELLVVIAIIAILIALLLPAVQQAREAARRSDCKNRMKQIALALHNYHDNFTVFPAGDYHANKATECNVNGPTGFGGTYGGAPWTVMILPYLEEAALYNSFDFDDIGTFANFGAQAATQDAENVDGWYRNMPKFQCPSDPFSTSTSNNTNYLGVQGGGTIGGGQVICTDTASSRYFADNGILYLSSKIRIRDITDGTTNTFMVAETKYYPNIAFRTDELYLSWASGAKTGTYATPNAMTVCHTGINDYEIPTTTWSAWTSHPRRQGSFHVGGCHFALADGSIQFVSETIDVDTYRLLGQRNDGVAITAF</sequence>
<dbReference type="Pfam" id="PF07596">
    <property type="entry name" value="SBP_bac_10"/>
    <property type="match status" value="1"/>
</dbReference>
<dbReference type="AlphaFoldDB" id="A0A517T705"/>
<keyword evidence="1" id="KW-0812">Transmembrane</keyword>
<evidence type="ECO:0000256" key="1">
    <source>
        <dbReference type="SAM" id="Phobius"/>
    </source>
</evidence>
<feature type="domain" description="DUF1559" evidence="2">
    <location>
        <begin position="39"/>
        <end position="308"/>
    </location>
</feature>
<dbReference type="Gene3D" id="3.30.700.10">
    <property type="entry name" value="Glycoprotein, Type 4 Pilin"/>
    <property type="match status" value="1"/>
</dbReference>